<feature type="transmembrane region" description="Helical" evidence="6">
    <location>
        <begin position="563"/>
        <end position="589"/>
    </location>
</feature>
<evidence type="ECO:0000256" key="1">
    <source>
        <dbReference type="ARBA" id="ARBA00010240"/>
    </source>
</evidence>
<dbReference type="GO" id="GO:0046486">
    <property type="term" value="P:glycerolipid metabolic process"/>
    <property type="evidence" value="ECO:0007669"/>
    <property type="project" value="UniProtKB-ARBA"/>
</dbReference>
<keyword evidence="4" id="KW-0378">Hydrolase</keyword>
<keyword evidence="9" id="KW-1185">Reference proteome</keyword>
<feature type="transmembrane region" description="Helical" evidence="6">
    <location>
        <begin position="601"/>
        <end position="621"/>
    </location>
</feature>
<comment type="caution">
    <text evidence="8">The sequence shown here is derived from an EMBL/GenBank/DDBJ whole genome shotgun (WGS) entry which is preliminary data.</text>
</comment>
<dbReference type="SUPFAM" id="SSF48452">
    <property type="entry name" value="TPR-like"/>
    <property type="match status" value="1"/>
</dbReference>
<dbReference type="SUPFAM" id="SSF52151">
    <property type="entry name" value="FabD/lysophospholipase-like"/>
    <property type="match status" value="1"/>
</dbReference>
<dbReference type="Gene3D" id="3.40.1090.10">
    <property type="entry name" value="Cytosolic phospholipase A2 catalytic domain"/>
    <property type="match status" value="2"/>
</dbReference>
<feature type="repeat" description="TPR" evidence="3">
    <location>
        <begin position="915"/>
        <end position="948"/>
    </location>
</feature>
<accession>A0A9N8VZF7</accession>
<dbReference type="InterPro" id="IPR016035">
    <property type="entry name" value="Acyl_Trfase/lysoPLipase"/>
</dbReference>
<keyword evidence="2 4" id="KW-0443">Lipid metabolism</keyword>
<feature type="short sequence motif" description="DGA/G" evidence="4">
    <location>
        <begin position="1160"/>
        <end position="1162"/>
    </location>
</feature>
<feature type="short sequence motif" description="GXSXG" evidence="4">
    <location>
        <begin position="1035"/>
        <end position="1039"/>
    </location>
</feature>
<dbReference type="InterPro" id="IPR002641">
    <property type="entry name" value="PNPLA_dom"/>
</dbReference>
<keyword evidence="4" id="KW-0442">Lipid degradation</keyword>
<evidence type="ECO:0000256" key="5">
    <source>
        <dbReference type="SAM" id="Coils"/>
    </source>
</evidence>
<name>A0A9N8VZF7_9GLOM</name>
<feature type="domain" description="PNPLA" evidence="7">
    <location>
        <begin position="999"/>
        <end position="1173"/>
    </location>
</feature>
<feature type="active site" description="Proton acceptor" evidence="4">
    <location>
        <position position="1160"/>
    </location>
</feature>
<dbReference type="InterPro" id="IPR011990">
    <property type="entry name" value="TPR-like_helical_dom_sf"/>
</dbReference>
<proteinExistence type="inferred from homology"/>
<evidence type="ECO:0000259" key="7">
    <source>
        <dbReference type="PROSITE" id="PS51635"/>
    </source>
</evidence>
<keyword evidence="6" id="KW-1133">Transmembrane helix</keyword>
<dbReference type="InterPro" id="IPR019734">
    <property type="entry name" value="TPR_rpt"/>
</dbReference>
<feature type="short sequence motif" description="GXGXXG" evidence="4">
    <location>
        <begin position="1003"/>
        <end position="1008"/>
    </location>
</feature>
<evidence type="ECO:0000313" key="9">
    <source>
        <dbReference type="Proteomes" id="UP000789396"/>
    </source>
</evidence>
<dbReference type="Gene3D" id="1.25.40.10">
    <property type="entry name" value="Tetratricopeptide repeat domain"/>
    <property type="match status" value="1"/>
</dbReference>
<reference evidence="8" key="1">
    <citation type="submission" date="2021-06" db="EMBL/GenBank/DDBJ databases">
        <authorList>
            <person name="Kallberg Y."/>
            <person name="Tangrot J."/>
            <person name="Rosling A."/>
        </authorList>
    </citation>
    <scope>NUCLEOTIDE SEQUENCE</scope>
    <source>
        <strain evidence="8">IN212</strain>
    </source>
</reference>
<evidence type="ECO:0000256" key="4">
    <source>
        <dbReference type="PROSITE-ProRule" id="PRU01161"/>
    </source>
</evidence>
<dbReference type="PANTHER" id="PTHR32176:SF92">
    <property type="entry name" value="XYLOSE ISOMERASE"/>
    <property type="match status" value="1"/>
</dbReference>
<keyword evidence="6" id="KW-0812">Transmembrane</keyword>
<feature type="coiled-coil region" evidence="5">
    <location>
        <begin position="112"/>
        <end position="156"/>
    </location>
</feature>
<keyword evidence="3" id="KW-0802">TPR repeat</keyword>
<evidence type="ECO:0000256" key="6">
    <source>
        <dbReference type="SAM" id="Phobius"/>
    </source>
</evidence>
<comment type="similarity">
    <text evidence="1">Belongs to the patatin family.</text>
</comment>
<dbReference type="PROSITE" id="PS50005">
    <property type="entry name" value="TPR"/>
    <property type="match status" value="1"/>
</dbReference>
<dbReference type="EMBL" id="CAJVPZ010000638">
    <property type="protein sequence ID" value="CAG8471740.1"/>
    <property type="molecule type" value="Genomic_DNA"/>
</dbReference>
<keyword evidence="6" id="KW-0472">Membrane</keyword>
<dbReference type="PROSITE" id="PS51635">
    <property type="entry name" value="PNPLA"/>
    <property type="match status" value="1"/>
</dbReference>
<dbReference type="GO" id="GO:0016042">
    <property type="term" value="P:lipid catabolic process"/>
    <property type="evidence" value="ECO:0007669"/>
    <property type="project" value="UniProtKB-UniRule"/>
</dbReference>
<protein>
    <submittedName>
        <fullName evidence="8">6948_t:CDS:1</fullName>
    </submittedName>
</protein>
<dbReference type="Proteomes" id="UP000789396">
    <property type="component" value="Unassembled WGS sequence"/>
</dbReference>
<keyword evidence="5" id="KW-0175">Coiled coil</keyword>
<evidence type="ECO:0000313" key="8">
    <source>
        <dbReference type="EMBL" id="CAG8471740.1"/>
    </source>
</evidence>
<dbReference type="CDD" id="cd07199">
    <property type="entry name" value="Pat17_PNPLA8_PNPLA9_like"/>
    <property type="match status" value="1"/>
</dbReference>
<feature type="active site" description="Nucleophile" evidence="4">
    <location>
        <position position="1037"/>
    </location>
</feature>
<sequence>MASPIDDIFLEIETLIELQLQDNIQNHSEVEQKFKDVFILINDIEVDDESQHGLYRYKYHTKYNSYLKTIGNMESANKQEKLAKKFEKYSNTYSEKMPFKILLEDVIVNQDCNRKDEKVEEVNKLLKNENVEEINKLLKNEKVEEVNEQLKNEEVDEPLKNEKVEEINKPLKNEKVEEVNKPLKNEKVEEVNEPLKNEKVEEVNKPLKNEKVEEVNQPLKNKKVEEVNKQLKNEKVEEVNKLLKKFDELLKSTSKILVDELTETDLANKFIAEIEQIFEKLNRVITTFEGYGETIKYENYLCKLADNLINEKLIILEASETSDNSIGVGKLNHKPSKVKNISTELIDCLRSLKLLAREEEINKRARVFGSYFHPDRTKNPCCPLGLQGVYKSQGDELFKLIFGFKEHLLNKLKNSDYEKYGNDLWKITMDYHNASKGQWSKLRVLKEDDMKELSDEELREKSTYMGDLAYHQYRAACKIADKNKSLKRQLNSEFNNAMVLIREKDQVISFNDIRIIRNSINKDLESMASKLLVGADRSMVRYQSSYKEILRTRKHAKMYMAKGSLAMGCGGVGGATAVVGAGVKIFYAVFVTGITPIGGPLLLIAGAASIALGIYSGCSLFKKGQNLLKEPKVRERLNGIINKALIAYDEGKYQDGKIKVNGTYADIKAKAKSCFEEALSDELVEEARKLDDCTSELRKTSKGDFKRFFKSTYEDTLKMPFYSRLEEIRNIARINIVILNITEYSMSAIEEATKIIKEIRESTVKNYHFVSEAEVRLEVLEDFMWIASGENLPDKSFTTFPAILPAATQLAQESNDNYINYLDNQLSFNQEKKLYYDKAIYFQHKAEKAAKTNKLDSLRYWQRAQESYETAREMDPGNPNYSLYSLGFARCLLNLSKYTQVIDLSDVCPVLNSSPEYWHYRSIAYFKHKKYKEVIICNAEALKLDPKSNFPDKYKKLAKKFDTKNMIENRINNYKGELTYEMDYEKNSHSDVCPDYNILSIDGGGIRGVLPALLLNEIEYRTHRPISHLFNMIAGTSTGGIIAAGLSAPQFRINDYNEYKYSDLRPIFSASELLNIYKNDLEKLFTKGWSFFNMTDKYTNEGRSTMFTKYFDKTRLSHSLTELVIPATYENYSTKSPLFTRYDARENKANDTFNKGTFLDGGIYLNNPALIAYEEAIRYKVANTKISVLSLGTGCYIPDPSMPDQYRDLLFWTQNRPTISVQEVDTDRPTISVQEFDTDCEMCSRLGNLYQRWQIFFKEPIGFDDYKSIPNLLELGYQYIEELDFSDENPINKLVESFEYKHYF</sequence>
<evidence type="ECO:0000256" key="2">
    <source>
        <dbReference type="ARBA" id="ARBA00023098"/>
    </source>
</evidence>
<dbReference type="OrthoDB" id="1658288at2759"/>
<organism evidence="8 9">
    <name type="scientific">Racocetra fulgida</name>
    <dbReference type="NCBI Taxonomy" id="60492"/>
    <lineage>
        <taxon>Eukaryota</taxon>
        <taxon>Fungi</taxon>
        <taxon>Fungi incertae sedis</taxon>
        <taxon>Mucoromycota</taxon>
        <taxon>Glomeromycotina</taxon>
        <taxon>Glomeromycetes</taxon>
        <taxon>Diversisporales</taxon>
        <taxon>Gigasporaceae</taxon>
        <taxon>Racocetra</taxon>
    </lineage>
</organism>
<dbReference type="GO" id="GO:0004620">
    <property type="term" value="F:phospholipase activity"/>
    <property type="evidence" value="ECO:0007669"/>
    <property type="project" value="TreeGrafter"/>
</dbReference>
<dbReference type="PANTHER" id="PTHR32176">
    <property type="entry name" value="XYLOSE ISOMERASE"/>
    <property type="match status" value="1"/>
</dbReference>
<dbReference type="GO" id="GO:0047372">
    <property type="term" value="F:monoacylglycerol lipase activity"/>
    <property type="evidence" value="ECO:0007669"/>
    <property type="project" value="TreeGrafter"/>
</dbReference>
<gene>
    <name evidence="8" type="ORF">RFULGI_LOCUS1149</name>
</gene>
<dbReference type="Pfam" id="PF01734">
    <property type="entry name" value="Patatin"/>
    <property type="match status" value="1"/>
</dbReference>
<evidence type="ECO:0000256" key="3">
    <source>
        <dbReference type="PROSITE-ProRule" id="PRU00339"/>
    </source>
</evidence>